<dbReference type="EC" id="5.6.2.4" evidence="5"/>
<protein>
    <recommendedName>
        <fullName evidence="5">DNA 3'-5' helicase</fullName>
        <ecNumber evidence="5">5.6.2.4</ecNumber>
    </recommendedName>
</protein>
<evidence type="ECO:0000256" key="5">
    <source>
        <dbReference type="ARBA" id="ARBA00034808"/>
    </source>
</evidence>
<dbReference type="GO" id="GO:0005694">
    <property type="term" value="C:chromosome"/>
    <property type="evidence" value="ECO:0007669"/>
    <property type="project" value="TreeGrafter"/>
</dbReference>
<dbReference type="GO" id="GO:0003677">
    <property type="term" value="F:DNA binding"/>
    <property type="evidence" value="ECO:0007669"/>
    <property type="project" value="UniProtKB-KW"/>
</dbReference>
<accession>A0A5B0RGI1</accession>
<dbReference type="GO" id="GO:0043138">
    <property type="term" value="F:3'-5' DNA helicase activity"/>
    <property type="evidence" value="ECO:0007669"/>
    <property type="project" value="UniProtKB-EC"/>
</dbReference>
<comment type="similarity">
    <text evidence="1">Belongs to the helicase family. RecQ subfamily.</text>
</comment>
<proteinExistence type="inferred from homology"/>
<sequence length="181" mass="20360">MATNGTPLLMMSATCRPIAINSILESFKLTRQMVTFVEAELTRPEICMLRIDMQKSLASSEDLSDLYSTQEQTPDNEIIPTFIYSTTRNLTGQVLDVINNAHEANQEDNPFSTFARRYHSITGDMEKSDVTGDFTKGVFPVVSSTMALGLGQNWKRVRCVIHMGRGDPASMSDAWTLRERW</sequence>
<comment type="catalytic activity">
    <reaction evidence="4">
        <text>Couples ATP hydrolysis with the unwinding of duplex DNA by translocating in the 3'-5' direction.</text>
        <dbReference type="EC" id="5.6.2.4"/>
    </reaction>
</comment>
<evidence type="ECO:0000256" key="3">
    <source>
        <dbReference type="ARBA" id="ARBA00023235"/>
    </source>
</evidence>
<reference evidence="6 7" key="1">
    <citation type="submission" date="2019-05" db="EMBL/GenBank/DDBJ databases">
        <title>Emergence of the Ug99 lineage of the wheat stem rust pathogen through somatic hybridization.</title>
        <authorList>
            <person name="Li F."/>
            <person name="Upadhyaya N.M."/>
            <person name="Sperschneider J."/>
            <person name="Matny O."/>
            <person name="Nguyen-Phuc H."/>
            <person name="Mago R."/>
            <person name="Raley C."/>
            <person name="Miller M.E."/>
            <person name="Silverstein K.A.T."/>
            <person name="Henningsen E."/>
            <person name="Hirsch C.D."/>
            <person name="Visser B."/>
            <person name="Pretorius Z.A."/>
            <person name="Steffenson B.J."/>
            <person name="Schwessinger B."/>
            <person name="Dodds P.N."/>
            <person name="Figueroa M."/>
        </authorList>
    </citation>
    <scope>NUCLEOTIDE SEQUENCE [LARGE SCALE GENOMIC DNA]</scope>
    <source>
        <strain evidence="6 7">Ug99</strain>
    </source>
</reference>
<dbReference type="InterPro" id="IPR027417">
    <property type="entry name" value="P-loop_NTPase"/>
</dbReference>
<keyword evidence="6" id="KW-0067">ATP-binding</keyword>
<evidence type="ECO:0000313" key="6">
    <source>
        <dbReference type="EMBL" id="KAA1124043.1"/>
    </source>
</evidence>
<evidence type="ECO:0000256" key="1">
    <source>
        <dbReference type="ARBA" id="ARBA00005446"/>
    </source>
</evidence>
<evidence type="ECO:0000256" key="2">
    <source>
        <dbReference type="ARBA" id="ARBA00023125"/>
    </source>
</evidence>
<evidence type="ECO:0000313" key="7">
    <source>
        <dbReference type="Proteomes" id="UP000325313"/>
    </source>
</evidence>
<dbReference type="Gene3D" id="3.40.50.300">
    <property type="entry name" value="P-loop containing nucleotide triphosphate hydrolases"/>
    <property type="match status" value="1"/>
</dbReference>
<dbReference type="PANTHER" id="PTHR13710">
    <property type="entry name" value="DNA HELICASE RECQ FAMILY MEMBER"/>
    <property type="match status" value="1"/>
</dbReference>
<name>A0A5B0RGI1_PUCGR</name>
<gene>
    <name evidence="6" type="primary">SGS1_103</name>
    <name evidence="6" type="ORF">PGTUg99_023466</name>
</gene>
<comment type="caution">
    <text evidence="6">The sequence shown here is derived from an EMBL/GenBank/DDBJ whole genome shotgun (WGS) entry which is preliminary data.</text>
</comment>
<keyword evidence="2" id="KW-0238">DNA-binding</keyword>
<dbReference type="AlphaFoldDB" id="A0A5B0RGI1"/>
<evidence type="ECO:0000256" key="4">
    <source>
        <dbReference type="ARBA" id="ARBA00034617"/>
    </source>
</evidence>
<keyword evidence="6" id="KW-0347">Helicase</keyword>
<dbReference type="GO" id="GO:0000724">
    <property type="term" value="P:double-strand break repair via homologous recombination"/>
    <property type="evidence" value="ECO:0007669"/>
    <property type="project" value="TreeGrafter"/>
</dbReference>
<keyword evidence="3" id="KW-0413">Isomerase</keyword>
<dbReference type="GO" id="GO:0009378">
    <property type="term" value="F:four-way junction helicase activity"/>
    <property type="evidence" value="ECO:0007669"/>
    <property type="project" value="TreeGrafter"/>
</dbReference>
<organism evidence="6 7">
    <name type="scientific">Puccinia graminis f. sp. tritici</name>
    <dbReference type="NCBI Taxonomy" id="56615"/>
    <lineage>
        <taxon>Eukaryota</taxon>
        <taxon>Fungi</taxon>
        <taxon>Dikarya</taxon>
        <taxon>Basidiomycota</taxon>
        <taxon>Pucciniomycotina</taxon>
        <taxon>Pucciniomycetes</taxon>
        <taxon>Pucciniales</taxon>
        <taxon>Pucciniaceae</taxon>
        <taxon>Puccinia</taxon>
    </lineage>
</organism>
<dbReference type="PANTHER" id="PTHR13710:SF105">
    <property type="entry name" value="ATP-DEPENDENT DNA HELICASE Q1"/>
    <property type="match status" value="1"/>
</dbReference>
<dbReference type="EMBL" id="VDEP01000205">
    <property type="protein sequence ID" value="KAA1124043.1"/>
    <property type="molecule type" value="Genomic_DNA"/>
</dbReference>
<dbReference type="Proteomes" id="UP000325313">
    <property type="component" value="Unassembled WGS sequence"/>
</dbReference>
<keyword evidence="6" id="KW-0547">Nucleotide-binding</keyword>
<dbReference type="SUPFAM" id="SSF52540">
    <property type="entry name" value="P-loop containing nucleoside triphosphate hydrolases"/>
    <property type="match status" value="1"/>
</dbReference>
<dbReference type="GO" id="GO:0005737">
    <property type="term" value="C:cytoplasm"/>
    <property type="evidence" value="ECO:0007669"/>
    <property type="project" value="TreeGrafter"/>
</dbReference>
<keyword evidence="6" id="KW-0378">Hydrolase</keyword>